<dbReference type="Gene3D" id="2.40.37.10">
    <property type="entry name" value="Lyase, Ornithine Decarboxylase, Chain A, domain 1"/>
    <property type="match status" value="1"/>
</dbReference>
<proteinExistence type="predicted"/>
<dbReference type="Pfam" id="PF02784">
    <property type="entry name" value="Orn_Arg_deC_N"/>
    <property type="match status" value="1"/>
</dbReference>
<keyword evidence="7" id="KW-1185">Reference proteome</keyword>
<feature type="region of interest" description="Disordered" evidence="4">
    <location>
        <begin position="428"/>
        <end position="456"/>
    </location>
</feature>
<reference evidence="6 7" key="1">
    <citation type="submission" date="2018-09" db="EMBL/GenBank/DDBJ databases">
        <title>Nocardia yunnanensis sp. nov., an actinomycete isolated from a soil sample.</title>
        <authorList>
            <person name="Zhang J."/>
        </authorList>
    </citation>
    <scope>NUCLEOTIDE SEQUENCE [LARGE SCALE GENOMIC DNA]</scope>
    <source>
        <strain evidence="6 7">CFHS0054</strain>
    </source>
</reference>
<dbReference type="PRINTS" id="PR01182">
    <property type="entry name" value="ORNDCRBXLASE"/>
</dbReference>
<dbReference type="SUPFAM" id="SSF51419">
    <property type="entry name" value="PLP-binding barrel"/>
    <property type="match status" value="1"/>
</dbReference>
<feature type="compositionally biased region" description="Polar residues" evidence="4">
    <location>
        <begin position="445"/>
        <end position="456"/>
    </location>
</feature>
<evidence type="ECO:0000256" key="1">
    <source>
        <dbReference type="ARBA" id="ARBA00001933"/>
    </source>
</evidence>
<keyword evidence="2 3" id="KW-0663">Pyridoxal phosphate</keyword>
<dbReference type="InterPro" id="IPR002433">
    <property type="entry name" value="Orn_de-COase"/>
</dbReference>
<protein>
    <submittedName>
        <fullName evidence="6">Y4yA family PLP-dependent enzyme</fullName>
    </submittedName>
</protein>
<dbReference type="EMBL" id="CP032568">
    <property type="protein sequence ID" value="AYF72882.1"/>
    <property type="molecule type" value="Genomic_DNA"/>
</dbReference>
<accession>A0A386Z514</accession>
<dbReference type="PANTHER" id="PTHR43727">
    <property type="entry name" value="DIAMINOPIMELATE DECARBOXYLASE"/>
    <property type="match status" value="1"/>
</dbReference>
<dbReference type="GO" id="GO:0009089">
    <property type="term" value="P:lysine biosynthetic process via diaminopimelate"/>
    <property type="evidence" value="ECO:0007669"/>
    <property type="project" value="TreeGrafter"/>
</dbReference>
<gene>
    <name evidence="6" type="ORF">D7D52_02270</name>
</gene>
<dbReference type="InterPro" id="IPR009006">
    <property type="entry name" value="Ala_racemase/Decarboxylase_C"/>
</dbReference>
<comment type="cofactor">
    <cofactor evidence="1 3">
        <name>pyridoxal 5'-phosphate</name>
        <dbReference type="ChEBI" id="CHEBI:597326"/>
    </cofactor>
</comment>
<dbReference type="PRINTS" id="PR01179">
    <property type="entry name" value="ODADCRBXLASE"/>
</dbReference>
<name>A0A386Z514_9NOCA</name>
<dbReference type="InterPro" id="IPR000183">
    <property type="entry name" value="Orn/DAP/Arg_de-COase"/>
</dbReference>
<evidence type="ECO:0000256" key="2">
    <source>
        <dbReference type="ARBA" id="ARBA00022898"/>
    </source>
</evidence>
<dbReference type="OrthoDB" id="3275594at2"/>
<feature type="domain" description="Orn/DAP/Arg decarboxylase 2 N-terminal" evidence="5">
    <location>
        <begin position="37"/>
        <end position="237"/>
    </location>
</feature>
<dbReference type="Gene3D" id="3.20.20.10">
    <property type="entry name" value="Alanine racemase"/>
    <property type="match status" value="1"/>
</dbReference>
<organism evidence="6 7">
    <name type="scientific">Nocardia yunnanensis</name>
    <dbReference type="NCBI Taxonomy" id="2382165"/>
    <lineage>
        <taxon>Bacteria</taxon>
        <taxon>Bacillati</taxon>
        <taxon>Actinomycetota</taxon>
        <taxon>Actinomycetes</taxon>
        <taxon>Mycobacteriales</taxon>
        <taxon>Nocardiaceae</taxon>
        <taxon>Nocardia</taxon>
    </lineage>
</organism>
<evidence type="ECO:0000256" key="4">
    <source>
        <dbReference type="SAM" id="MobiDB-lite"/>
    </source>
</evidence>
<dbReference type="InterPro" id="IPR022644">
    <property type="entry name" value="De-COase2_N"/>
</dbReference>
<evidence type="ECO:0000259" key="5">
    <source>
        <dbReference type="Pfam" id="PF02784"/>
    </source>
</evidence>
<dbReference type="KEGG" id="nyu:D7D52_02270"/>
<sequence>MRADRVEWEQRLLSDDGPLREIADTVQGPFHVMFPERIVENIGRFQKSFVDNDVAGVIYYGKKANKSACVIEACAAAGAGVDVASVGELGAALRGGIDGADLMVTGPVKSDELLMAAAANDALIAIDSPAELARLIELSRRRLPATTARIVLRVLPKDSTSRFGMTDTELDNIWDQLDTTSVRLEGYSFHLSGYDAVPRAELAAALVDRCLKARVNGHPADIISIGGGFSVSYIASELWHSFLDNVNPSWFHGGRAPRPDSYYPYHCAVAGPQMLTAILEHNGLGDRLRKAGIRLAIEPGRALLDRAGSTVFRVQGVKTREAQHIPYDILTVDGSSLSLSEQWFDTEYLPDPVLWPERIGSITPTCVGGATCLESDMLSWRRIPLPRAAVVGDLLVYPNTAGYQMDSNESEFHELPVPPKVVLRNSADGRQFQWTREPDPRDVRSNATPAASLNLS</sequence>
<dbReference type="SUPFAM" id="SSF50621">
    <property type="entry name" value="Alanine racemase C-terminal domain-like"/>
    <property type="match status" value="1"/>
</dbReference>
<feature type="modified residue" description="N6-(pyridoxal phosphate)lysine" evidence="3">
    <location>
        <position position="63"/>
    </location>
</feature>
<dbReference type="InterPro" id="IPR029066">
    <property type="entry name" value="PLP-binding_barrel"/>
</dbReference>
<dbReference type="GO" id="GO:0008836">
    <property type="term" value="F:diaminopimelate decarboxylase activity"/>
    <property type="evidence" value="ECO:0007669"/>
    <property type="project" value="TreeGrafter"/>
</dbReference>
<dbReference type="AlphaFoldDB" id="A0A386Z514"/>
<feature type="active site" description="Proton donor" evidence="3">
    <location>
        <position position="372"/>
    </location>
</feature>
<evidence type="ECO:0000313" key="7">
    <source>
        <dbReference type="Proteomes" id="UP000267164"/>
    </source>
</evidence>
<dbReference type="PANTHER" id="PTHR43727:SF2">
    <property type="entry name" value="GROUP IV DECARBOXYLASE"/>
    <property type="match status" value="1"/>
</dbReference>
<dbReference type="Proteomes" id="UP000267164">
    <property type="component" value="Chromosome"/>
</dbReference>
<evidence type="ECO:0000313" key="6">
    <source>
        <dbReference type="EMBL" id="AYF72882.1"/>
    </source>
</evidence>
<evidence type="ECO:0000256" key="3">
    <source>
        <dbReference type="PIRSR" id="PIRSR600183-50"/>
    </source>
</evidence>
<dbReference type="GO" id="GO:0006596">
    <property type="term" value="P:polyamine biosynthetic process"/>
    <property type="evidence" value="ECO:0007669"/>
    <property type="project" value="InterPro"/>
</dbReference>